<gene>
    <name evidence="1" type="ORF">HK100_003585</name>
</gene>
<keyword evidence="2" id="KW-1185">Reference proteome</keyword>
<reference evidence="1" key="1">
    <citation type="submission" date="2020-05" db="EMBL/GenBank/DDBJ databases">
        <title>Phylogenomic resolution of chytrid fungi.</title>
        <authorList>
            <person name="Stajich J.E."/>
            <person name="Amses K."/>
            <person name="Simmons R."/>
            <person name="Seto K."/>
            <person name="Myers J."/>
            <person name="Bonds A."/>
            <person name="Quandt C.A."/>
            <person name="Barry K."/>
            <person name="Liu P."/>
            <person name="Grigoriev I."/>
            <person name="Longcore J.E."/>
            <person name="James T.Y."/>
        </authorList>
    </citation>
    <scope>NUCLEOTIDE SEQUENCE</scope>
    <source>
        <strain evidence="1">JEL0513</strain>
    </source>
</reference>
<evidence type="ECO:0000313" key="2">
    <source>
        <dbReference type="Proteomes" id="UP001211907"/>
    </source>
</evidence>
<accession>A0AAD5SU58</accession>
<evidence type="ECO:0000313" key="1">
    <source>
        <dbReference type="EMBL" id="KAJ3107424.1"/>
    </source>
</evidence>
<organism evidence="1 2">
    <name type="scientific">Physocladia obscura</name>
    <dbReference type="NCBI Taxonomy" id="109957"/>
    <lineage>
        <taxon>Eukaryota</taxon>
        <taxon>Fungi</taxon>
        <taxon>Fungi incertae sedis</taxon>
        <taxon>Chytridiomycota</taxon>
        <taxon>Chytridiomycota incertae sedis</taxon>
        <taxon>Chytridiomycetes</taxon>
        <taxon>Chytridiales</taxon>
        <taxon>Chytriomycetaceae</taxon>
        <taxon>Physocladia</taxon>
    </lineage>
</organism>
<dbReference type="EMBL" id="JADGJH010001908">
    <property type="protein sequence ID" value="KAJ3107424.1"/>
    <property type="molecule type" value="Genomic_DNA"/>
</dbReference>
<proteinExistence type="predicted"/>
<comment type="caution">
    <text evidence="1">The sequence shown here is derived from an EMBL/GenBank/DDBJ whole genome shotgun (WGS) entry which is preliminary data.</text>
</comment>
<protein>
    <submittedName>
        <fullName evidence="1">Uncharacterized protein</fullName>
    </submittedName>
</protein>
<sequence>MQSGVPLDPTKKPIVKYDNTLPTKSAFCFVGEDGVLNLVTAPFSKFKRLKESDVPLPKKKIRPACIGFYKTIHGMKLKINCPFGIKARTKENAYWNKQQWTYCLGCRILYNNLNLNPEKLIGLESGTLCYSTYCAKLLHHKDQVLASQLKTRIQRDELPAGSIFSQIQVKKPTLYQLIPSEFLPIFTRQAQLVFVATENNDRKWDLEHIREMSFYSYPNGSWLFVDPVLSLPLDARMAHVYTAINTAFPAPTIFIHFNHTERNLLTALFKAHGDASDTEHKFGDLLTLIRALVALIHRESTALDAS</sequence>
<dbReference type="Proteomes" id="UP001211907">
    <property type="component" value="Unassembled WGS sequence"/>
</dbReference>
<dbReference type="AlphaFoldDB" id="A0AAD5SU58"/>
<name>A0AAD5SU58_9FUNG</name>